<dbReference type="GO" id="GO:0008081">
    <property type="term" value="F:phosphoric diester hydrolase activity"/>
    <property type="evidence" value="ECO:0007669"/>
    <property type="project" value="InterPro"/>
</dbReference>
<evidence type="ECO:0000256" key="12">
    <source>
        <dbReference type="ARBA" id="ARBA00048947"/>
    </source>
</evidence>
<protein>
    <recommendedName>
        <fullName evidence="15">GP-PDE domain-containing protein</fullName>
    </recommendedName>
</protein>
<proteinExistence type="inferred from homology"/>
<evidence type="ECO:0000256" key="14">
    <source>
        <dbReference type="SAM" id="Phobius"/>
    </source>
</evidence>
<feature type="compositionally biased region" description="Polar residues" evidence="13">
    <location>
        <begin position="316"/>
        <end position="341"/>
    </location>
</feature>
<dbReference type="InterPro" id="IPR030395">
    <property type="entry name" value="GP_PDE_dom"/>
</dbReference>
<dbReference type="Pfam" id="PF03009">
    <property type="entry name" value="GDPD"/>
    <property type="match status" value="1"/>
</dbReference>
<feature type="domain" description="GP-PDE" evidence="15">
    <location>
        <begin position="39"/>
        <end position="308"/>
    </location>
</feature>
<sequence>MSAALIVPLSLVGGYAVLSVVLLRFPLLIHRKKQTKINARLIAHRGGAGEHLENTITAYKHAMNSGMDMLEIDCQITKDKKIVVSHDDHLERVTGVDKFISELDFEELPLITQSLPVHFCKGQTVCGSASDRKIPLLQEVFETFPSVPINLDIKRDDDELIHKVLDMIIEYKREEITVVGNFSESVVQKCHKRDHVHPLIFSLGGIGKLVLLFYSGLLPFWPLKETFVEIPLDSVIKFNFDLQKRWQKALLWMLDFLLINSVLFRHLQRRGIKVYVWVLNYETQWDRAMSKGVDGIMTDYPVKLAEYMREKGHWQDGQSQQNSDNYHTFDNGVEQQTGTSK</sequence>
<evidence type="ECO:0000313" key="17">
    <source>
        <dbReference type="Proteomes" id="UP000887568"/>
    </source>
</evidence>
<evidence type="ECO:0000256" key="7">
    <source>
        <dbReference type="ARBA" id="ARBA00023136"/>
    </source>
</evidence>
<dbReference type="GO" id="GO:0004622">
    <property type="term" value="F:phosphatidylcholine lysophospholipase activity"/>
    <property type="evidence" value="ECO:0007669"/>
    <property type="project" value="TreeGrafter"/>
</dbReference>
<keyword evidence="7 14" id="KW-0472">Membrane</keyword>
<comment type="catalytic activity">
    <reaction evidence="10">
        <text>N-hexadecanoyl-1-(9Z-octadecenoyl)-sn-glycero-3-phosphoethanolamine + H2O = N-hexadecanoylethanolamine + 1-(9Z-octadecenoyl)-sn-glycero-3-phosphate + H(+)</text>
        <dbReference type="Rhea" id="RHEA:53168"/>
        <dbReference type="ChEBI" id="CHEBI:15377"/>
        <dbReference type="ChEBI" id="CHEBI:15378"/>
        <dbReference type="ChEBI" id="CHEBI:71464"/>
        <dbReference type="ChEBI" id="CHEBI:74544"/>
        <dbReference type="ChEBI" id="CHEBI:85217"/>
    </reaction>
    <physiologicalReaction direction="left-to-right" evidence="10">
        <dbReference type="Rhea" id="RHEA:53169"/>
    </physiologicalReaction>
</comment>
<evidence type="ECO:0000256" key="4">
    <source>
        <dbReference type="ARBA" id="ARBA00022801"/>
    </source>
</evidence>
<dbReference type="PROSITE" id="PS51704">
    <property type="entry name" value="GP_PDE"/>
    <property type="match status" value="1"/>
</dbReference>
<comment type="catalytic activity">
    <reaction evidence="8">
        <text>1-O-hexadecyl-sn-glycero-3-phosphocholine + H2O = 1-O-hexadecyl-sn-glycero-3-phosphate + choline + H(+)</text>
        <dbReference type="Rhea" id="RHEA:41143"/>
        <dbReference type="ChEBI" id="CHEBI:15354"/>
        <dbReference type="ChEBI" id="CHEBI:15377"/>
        <dbReference type="ChEBI" id="CHEBI:15378"/>
        <dbReference type="ChEBI" id="CHEBI:64496"/>
        <dbReference type="ChEBI" id="CHEBI:77580"/>
    </reaction>
    <physiologicalReaction direction="left-to-right" evidence="8">
        <dbReference type="Rhea" id="RHEA:41144"/>
    </physiologicalReaction>
</comment>
<keyword evidence="4" id="KW-0378">Hydrolase</keyword>
<dbReference type="SUPFAM" id="SSF51695">
    <property type="entry name" value="PLC-like phosphodiesterases"/>
    <property type="match status" value="1"/>
</dbReference>
<feature type="transmembrane region" description="Helical" evidence="14">
    <location>
        <begin position="6"/>
        <end position="27"/>
    </location>
</feature>
<keyword evidence="6" id="KW-0443">Lipid metabolism</keyword>
<dbReference type="AlphaFoldDB" id="A0A914A6H5"/>
<evidence type="ECO:0000256" key="1">
    <source>
        <dbReference type="ARBA" id="ARBA00004370"/>
    </source>
</evidence>
<dbReference type="GO" id="GO:0005789">
    <property type="term" value="C:endoplasmic reticulum membrane"/>
    <property type="evidence" value="ECO:0007669"/>
    <property type="project" value="TreeGrafter"/>
</dbReference>
<comment type="catalytic activity">
    <reaction evidence="9">
        <text>N-(5Z,8Z,11Z,14Z-eicosatetraenoyl)-1-(9Z-octadecenoyl)-sn-glycero-3-phosphoethanolamine + H2O = N-(5Z,8Z,11Z,14Z-eicosatetraenoyl)-ethanolamine + 1-(9Z-octadecenoyl)-sn-glycero-3-phosphate + H(+)</text>
        <dbReference type="Rhea" id="RHEA:45544"/>
        <dbReference type="ChEBI" id="CHEBI:2700"/>
        <dbReference type="ChEBI" id="CHEBI:15377"/>
        <dbReference type="ChEBI" id="CHEBI:15378"/>
        <dbReference type="ChEBI" id="CHEBI:74544"/>
        <dbReference type="ChEBI" id="CHEBI:85223"/>
    </reaction>
    <physiologicalReaction direction="left-to-right" evidence="9">
        <dbReference type="Rhea" id="RHEA:45545"/>
    </physiologicalReaction>
</comment>
<evidence type="ECO:0000256" key="9">
    <source>
        <dbReference type="ARBA" id="ARBA00047392"/>
    </source>
</evidence>
<name>A0A914A6H5_PATMI</name>
<evidence type="ECO:0000256" key="6">
    <source>
        <dbReference type="ARBA" id="ARBA00023098"/>
    </source>
</evidence>
<dbReference type="CDD" id="cd08612">
    <property type="entry name" value="GDPD_GDE4"/>
    <property type="match status" value="1"/>
</dbReference>
<dbReference type="Proteomes" id="UP000887568">
    <property type="component" value="Unplaced"/>
</dbReference>
<dbReference type="CTD" id="284161"/>
<evidence type="ECO:0000313" key="16">
    <source>
        <dbReference type="EnsemblMetazoa" id="XP_038059467.1"/>
    </source>
</evidence>
<keyword evidence="17" id="KW-1185">Reference proteome</keyword>
<organism evidence="16 17">
    <name type="scientific">Patiria miniata</name>
    <name type="common">Bat star</name>
    <name type="synonym">Asterina miniata</name>
    <dbReference type="NCBI Taxonomy" id="46514"/>
    <lineage>
        <taxon>Eukaryota</taxon>
        <taxon>Metazoa</taxon>
        <taxon>Echinodermata</taxon>
        <taxon>Eleutherozoa</taxon>
        <taxon>Asterozoa</taxon>
        <taxon>Asteroidea</taxon>
        <taxon>Valvatacea</taxon>
        <taxon>Valvatida</taxon>
        <taxon>Asterinidae</taxon>
        <taxon>Patiria</taxon>
    </lineage>
</organism>
<dbReference type="PANTHER" id="PTHR42758">
    <property type="entry name" value="PHOSPHATIDYLGLYCEROL PHOSPHOLIPASE C"/>
    <property type="match status" value="1"/>
</dbReference>
<evidence type="ECO:0000256" key="11">
    <source>
        <dbReference type="ARBA" id="ARBA00048580"/>
    </source>
</evidence>
<dbReference type="Pfam" id="PF13653">
    <property type="entry name" value="GDPD_2"/>
    <property type="match status" value="1"/>
</dbReference>
<keyword evidence="3 14" id="KW-0812">Transmembrane</keyword>
<reference evidence="16" key="1">
    <citation type="submission" date="2022-11" db="UniProtKB">
        <authorList>
            <consortium name="EnsemblMetazoa"/>
        </authorList>
    </citation>
    <scope>IDENTIFICATION</scope>
</reference>
<feature type="transmembrane region" description="Helical" evidence="14">
    <location>
        <begin position="249"/>
        <end position="267"/>
    </location>
</feature>
<comment type="similarity">
    <text evidence="2">Belongs to the glycerophosphoryl diester phosphodiesterase family.</text>
</comment>
<evidence type="ECO:0000256" key="3">
    <source>
        <dbReference type="ARBA" id="ARBA00022692"/>
    </source>
</evidence>
<dbReference type="Gene3D" id="3.20.20.190">
    <property type="entry name" value="Phosphatidylinositol (PI) phosphodiesterase"/>
    <property type="match status" value="1"/>
</dbReference>
<evidence type="ECO:0000256" key="8">
    <source>
        <dbReference type="ARBA" id="ARBA00036083"/>
    </source>
</evidence>
<evidence type="ECO:0000256" key="13">
    <source>
        <dbReference type="SAM" id="MobiDB-lite"/>
    </source>
</evidence>
<dbReference type="RefSeq" id="XP_038059467.1">
    <property type="nucleotide sequence ID" value="XM_038203539.1"/>
</dbReference>
<dbReference type="EnsemblMetazoa" id="XM_038203539.1">
    <property type="protein sequence ID" value="XP_038059467.1"/>
    <property type="gene ID" value="LOC119730563"/>
</dbReference>
<comment type="subcellular location">
    <subcellularLocation>
        <location evidence="1">Membrane</location>
    </subcellularLocation>
</comment>
<evidence type="ECO:0000256" key="10">
    <source>
        <dbReference type="ARBA" id="ARBA00047538"/>
    </source>
</evidence>
<dbReference type="GeneID" id="119730563"/>
<dbReference type="GO" id="GO:0046475">
    <property type="term" value="P:glycerophospholipid catabolic process"/>
    <property type="evidence" value="ECO:0007669"/>
    <property type="project" value="TreeGrafter"/>
</dbReference>
<dbReference type="PANTHER" id="PTHR42758:SF2">
    <property type="entry name" value="PHOSPHATIDYLGLYCEROL PHOSPHOLIPASE C"/>
    <property type="match status" value="1"/>
</dbReference>
<evidence type="ECO:0000256" key="2">
    <source>
        <dbReference type="ARBA" id="ARBA00007277"/>
    </source>
</evidence>
<dbReference type="InterPro" id="IPR052271">
    <property type="entry name" value="GDPD-Related"/>
</dbReference>
<evidence type="ECO:0000256" key="5">
    <source>
        <dbReference type="ARBA" id="ARBA00022989"/>
    </source>
</evidence>
<feature type="transmembrane region" description="Helical" evidence="14">
    <location>
        <begin position="199"/>
        <end position="221"/>
    </location>
</feature>
<keyword evidence="5 14" id="KW-1133">Transmembrane helix</keyword>
<accession>A0A914A6H5</accession>
<feature type="region of interest" description="Disordered" evidence="13">
    <location>
        <begin position="315"/>
        <end position="341"/>
    </location>
</feature>
<comment type="catalytic activity">
    <reaction evidence="11">
        <text>1-O-(1Z-octadecenyl)-sn-glycero-3-phospho-N-hexadecanoyl-ethanolamine + H2O = 1-O-(1Z-octadecenyl)-sn-glycero-3-phosphate + N-hexadecanoylethanolamine + H(+)</text>
        <dbReference type="Rhea" id="RHEA:53184"/>
        <dbReference type="ChEBI" id="CHEBI:15377"/>
        <dbReference type="ChEBI" id="CHEBI:15378"/>
        <dbReference type="ChEBI" id="CHEBI:71464"/>
        <dbReference type="ChEBI" id="CHEBI:137009"/>
        <dbReference type="ChEBI" id="CHEBI:137017"/>
    </reaction>
    <physiologicalReaction direction="left-to-right" evidence="11">
        <dbReference type="Rhea" id="RHEA:53185"/>
    </physiologicalReaction>
</comment>
<comment type="catalytic activity">
    <reaction evidence="12">
        <text>N,1-di-(9Z-octadecenoyl)-sn-glycero-3-phosphoethanolamine + H2O = N-(9Z-octadecenoyl) ethanolamine + 1-(9Z-octadecenoyl)-sn-glycero-3-phosphate + H(+)</text>
        <dbReference type="Rhea" id="RHEA:56460"/>
        <dbReference type="ChEBI" id="CHEBI:15377"/>
        <dbReference type="ChEBI" id="CHEBI:15378"/>
        <dbReference type="ChEBI" id="CHEBI:71466"/>
        <dbReference type="ChEBI" id="CHEBI:74544"/>
        <dbReference type="ChEBI" id="CHEBI:85222"/>
    </reaction>
    <physiologicalReaction direction="left-to-right" evidence="12">
        <dbReference type="Rhea" id="RHEA:56461"/>
    </physiologicalReaction>
</comment>
<dbReference type="InterPro" id="IPR017946">
    <property type="entry name" value="PLC-like_Pdiesterase_TIM-brl"/>
</dbReference>
<dbReference type="OrthoDB" id="1058301at2759"/>
<evidence type="ECO:0000259" key="15">
    <source>
        <dbReference type="PROSITE" id="PS51704"/>
    </source>
</evidence>